<dbReference type="InterPro" id="IPR003615">
    <property type="entry name" value="HNH_nuc"/>
</dbReference>
<dbReference type="STRING" id="1601833.SAMN05518684_11356"/>
<dbReference type="RefSeq" id="WP_093053994.1">
    <property type="nucleotide sequence ID" value="NZ_FOGT01000013.1"/>
</dbReference>
<reference evidence="3" key="1">
    <citation type="submission" date="2016-10" db="EMBL/GenBank/DDBJ databases">
        <authorList>
            <person name="Varghese N."/>
            <person name="Submissions S."/>
        </authorList>
    </citation>
    <scope>NUCLEOTIDE SEQUENCE [LARGE SCALE GENOMIC DNA]</scope>
    <source>
        <strain evidence="3">S9</strain>
    </source>
</reference>
<dbReference type="GO" id="GO:0004519">
    <property type="term" value="F:endonuclease activity"/>
    <property type="evidence" value="ECO:0007669"/>
    <property type="project" value="UniProtKB-KW"/>
</dbReference>
<dbReference type="InterPro" id="IPR002711">
    <property type="entry name" value="HNH"/>
</dbReference>
<proteinExistence type="predicted"/>
<name>A0A1H9VYS7_9BACI</name>
<dbReference type="CDD" id="cd00085">
    <property type="entry name" value="HNHc"/>
    <property type="match status" value="1"/>
</dbReference>
<keyword evidence="2" id="KW-0378">Hydrolase</keyword>
<protein>
    <submittedName>
        <fullName evidence="2">HNH endonuclease</fullName>
    </submittedName>
</protein>
<dbReference type="Gene3D" id="1.10.30.50">
    <property type="match status" value="1"/>
</dbReference>
<gene>
    <name evidence="2" type="ORF">SAMN05518684_11356</name>
</gene>
<dbReference type="OrthoDB" id="9802640at2"/>
<dbReference type="Pfam" id="PF01844">
    <property type="entry name" value="HNH"/>
    <property type="match status" value="1"/>
</dbReference>
<accession>A0A1H9VYS7</accession>
<dbReference type="GO" id="GO:0008270">
    <property type="term" value="F:zinc ion binding"/>
    <property type="evidence" value="ECO:0007669"/>
    <property type="project" value="InterPro"/>
</dbReference>
<evidence type="ECO:0000259" key="1">
    <source>
        <dbReference type="Pfam" id="PF01844"/>
    </source>
</evidence>
<dbReference type="PANTHER" id="PTHR37827:SF1">
    <property type="entry name" value="HNH DOMAIN-CONTAINING PROTEIN"/>
    <property type="match status" value="1"/>
</dbReference>
<keyword evidence="2" id="KW-0255">Endonuclease</keyword>
<sequence length="100" mass="11865">MKRRTGQCEVCTRNEVELTEHHLIPKEEGGTHLQTAMLCKPCHKQIHNLYTNRELAVRLGTVKKLQNDEQLKKFIKFIRKQPSSARVKMRKSNEKKQRRK</sequence>
<feature type="domain" description="HNH" evidence="1">
    <location>
        <begin position="8"/>
        <end position="48"/>
    </location>
</feature>
<evidence type="ECO:0000313" key="2">
    <source>
        <dbReference type="EMBL" id="SES26547.1"/>
    </source>
</evidence>
<dbReference type="Proteomes" id="UP000198571">
    <property type="component" value="Unassembled WGS sequence"/>
</dbReference>
<keyword evidence="2" id="KW-0540">Nuclease</keyword>
<dbReference type="GO" id="GO:0003676">
    <property type="term" value="F:nucleic acid binding"/>
    <property type="evidence" value="ECO:0007669"/>
    <property type="project" value="InterPro"/>
</dbReference>
<evidence type="ECO:0000313" key="3">
    <source>
        <dbReference type="Proteomes" id="UP000198571"/>
    </source>
</evidence>
<dbReference type="AlphaFoldDB" id="A0A1H9VYS7"/>
<dbReference type="PANTHER" id="PTHR37827">
    <property type="entry name" value="TUDOR DOMAIN-CONTAINING PROTEIN"/>
    <property type="match status" value="1"/>
</dbReference>
<keyword evidence="3" id="KW-1185">Reference proteome</keyword>
<organism evidence="2 3">
    <name type="scientific">Salipaludibacillus aurantiacus</name>
    <dbReference type="NCBI Taxonomy" id="1601833"/>
    <lineage>
        <taxon>Bacteria</taxon>
        <taxon>Bacillati</taxon>
        <taxon>Bacillota</taxon>
        <taxon>Bacilli</taxon>
        <taxon>Bacillales</taxon>
        <taxon>Bacillaceae</taxon>
    </lineage>
</organism>
<dbReference type="EMBL" id="FOGT01000013">
    <property type="protein sequence ID" value="SES26547.1"/>
    <property type="molecule type" value="Genomic_DNA"/>
</dbReference>